<organism evidence="1">
    <name type="scientific">Kuenenia stuttgartiensis</name>
    <dbReference type="NCBI Taxonomy" id="174633"/>
    <lineage>
        <taxon>Bacteria</taxon>
        <taxon>Pseudomonadati</taxon>
        <taxon>Planctomycetota</taxon>
        <taxon>Candidatus Brocadiia</taxon>
        <taxon>Candidatus Brocadiales</taxon>
        <taxon>Candidatus Brocadiaceae</taxon>
        <taxon>Candidatus Kuenenia</taxon>
    </lineage>
</organism>
<protein>
    <submittedName>
        <fullName evidence="1">Uncharacterized protein</fullName>
    </submittedName>
</protein>
<dbReference type="AlphaFoldDB" id="Q1PUZ0"/>
<dbReference type="EMBL" id="CT573073">
    <property type="protein sequence ID" value="CAJ71043.1"/>
    <property type="molecule type" value="Genomic_DNA"/>
</dbReference>
<sequence length="64" mass="7468">MITSTYATLWHYSEENSKFQKSVTIQRNLLNYRNRYSGAGSGCEPGPAMSRVMFKLRNQKRNHL</sequence>
<accession>Q1PUZ0</accession>
<reference evidence="2 3" key="3">
    <citation type="submission" date="2020-02" db="EMBL/GenBank/DDBJ databases">
        <title>Newly sequenced genome of strain CSTR1 showed variability in Candidatus Kuenenia stuttgartiensis genomes.</title>
        <authorList>
            <person name="Ding C."/>
            <person name="Adrian L."/>
        </authorList>
    </citation>
    <scope>NUCLEOTIDE SEQUENCE [LARGE SCALE GENOMIC DNA]</scope>
    <source>
        <strain evidence="2 3">CSTR1</strain>
    </source>
</reference>
<reference evidence="1" key="2">
    <citation type="submission" date="2006-01" db="EMBL/GenBank/DDBJ databases">
        <authorList>
            <person name="Genoscope"/>
        </authorList>
    </citation>
    <scope>NUCLEOTIDE SEQUENCE</scope>
</reference>
<dbReference type="EMBL" id="CP049055">
    <property type="protein sequence ID" value="QII09539.1"/>
    <property type="molecule type" value="Genomic_DNA"/>
</dbReference>
<gene>
    <name evidence="2" type="ORF">KsCSTR_01590</name>
    <name evidence="1" type="ORF">kustc0298</name>
</gene>
<dbReference type="Proteomes" id="UP000501926">
    <property type="component" value="Chromosome"/>
</dbReference>
<proteinExistence type="predicted"/>
<evidence type="ECO:0000313" key="3">
    <source>
        <dbReference type="Proteomes" id="UP000501926"/>
    </source>
</evidence>
<evidence type="ECO:0000313" key="1">
    <source>
        <dbReference type="EMBL" id="CAJ71043.1"/>
    </source>
</evidence>
<name>Q1PUZ0_KUEST</name>
<evidence type="ECO:0000313" key="2">
    <source>
        <dbReference type="EMBL" id="QII09539.1"/>
    </source>
</evidence>
<reference evidence="1" key="1">
    <citation type="journal article" date="2006" name="Nature">
        <title>Deciphering the evolution and metabolism of an anammox bacterium from a community genome.</title>
        <authorList>
            <person name="Strous M."/>
            <person name="Pelletier E."/>
            <person name="Mangenot S."/>
            <person name="Rattei T."/>
            <person name="Lehner A."/>
            <person name="Taylor M.W."/>
            <person name="Horn M."/>
            <person name="Daims H."/>
            <person name="Bartol-Mavel D."/>
            <person name="Wincker P."/>
            <person name="Barbe V."/>
            <person name="Fonknechten N."/>
            <person name="Vallenet D."/>
            <person name="Segurens B."/>
            <person name="Schenowitz-Truong C."/>
            <person name="Medigue C."/>
            <person name="Collingro A."/>
            <person name="Snel B."/>
            <person name="Dutilh B.E."/>
            <person name="OpDenCamp H.J.M."/>
            <person name="vanDerDrift C."/>
            <person name="Cirpus I."/>
            <person name="vanDePas-Schoonen K.T."/>
            <person name="Harhangi H.R."/>
            <person name="vanNiftrik L."/>
            <person name="Schmid M."/>
            <person name="Keltjens J."/>
            <person name="vanDeVossenberg J."/>
            <person name="Kartal B."/>
            <person name="Meier H."/>
            <person name="Frishman D."/>
            <person name="Huynen M.A."/>
            <person name="Mewes H."/>
            <person name="Weissenbach J."/>
            <person name="Jetten M.S.M."/>
            <person name="Wagner M."/>
            <person name="LePaslier D."/>
        </authorList>
    </citation>
    <scope>NUCLEOTIDE SEQUENCE</scope>
</reference>